<evidence type="ECO:0000313" key="3">
    <source>
        <dbReference type="EMBL" id="KAH7422006.1"/>
    </source>
</evidence>
<evidence type="ECO:0000256" key="1">
    <source>
        <dbReference type="SAM" id="Coils"/>
    </source>
</evidence>
<dbReference type="AlphaFoldDB" id="A0A8T2TJV1"/>
<comment type="caution">
    <text evidence="3">The sequence shown here is derived from an EMBL/GenBank/DDBJ whole genome shotgun (WGS) entry which is preliminary data.</text>
</comment>
<evidence type="ECO:0000256" key="2">
    <source>
        <dbReference type="SAM" id="MobiDB-lite"/>
    </source>
</evidence>
<sequence>MPLRRKKWTEEEEDALISKYGELLRSGFLSKTKSRERKFDPIAAHVNALFHAHNPVAYPWLWTWKDASTKVQNMRHQYLGVKAKVRRLSGEIEDFNWEDGLSQWSNFLKYKDVFGDQELDVIDFITQPVSSSPSAPHRLTHLLPAPLTQHQQEHSVRSTPLSGETGMHSLSKDLVHGNAMGIDDHSGDLLLPHIKDATASMVEQAVLDSQHGDLGHGLDFEYDGAAEALKDADEGYEDNDGNALSYPRPKRGRHCLKDDANLSVTVHESPMLAFIASQFADLNERAARREEKIMERQREWEKRQSQLEMELAHQKQDWERERKEILEMWRREADNREIERQERGRKWDEANLERREIEREREMAREKLDRDKMEWMEKMEAQSMQHQAAMHQIQLQIAQSQQSVLALLTGVLVQVLSHGNATEGNSVSSFVSQLLHDIQTHGNAVGPRHARRGTNESSDSQFDTD</sequence>
<accession>A0A8T2TJV1</accession>
<organism evidence="3 4">
    <name type="scientific">Ceratopteris richardii</name>
    <name type="common">Triangle waterfern</name>
    <dbReference type="NCBI Taxonomy" id="49495"/>
    <lineage>
        <taxon>Eukaryota</taxon>
        <taxon>Viridiplantae</taxon>
        <taxon>Streptophyta</taxon>
        <taxon>Embryophyta</taxon>
        <taxon>Tracheophyta</taxon>
        <taxon>Polypodiopsida</taxon>
        <taxon>Polypodiidae</taxon>
        <taxon>Polypodiales</taxon>
        <taxon>Pteridineae</taxon>
        <taxon>Pteridaceae</taxon>
        <taxon>Parkerioideae</taxon>
        <taxon>Ceratopteris</taxon>
    </lineage>
</organism>
<reference evidence="3" key="1">
    <citation type="submission" date="2021-08" db="EMBL/GenBank/DDBJ databases">
        <title>WGS assembly of Ceratopteris richardii.</title>
        <authorList>
            <person name="Marchant D.B."/>
            <person name="Chen G."/>
            <person name="Jenkins J."/>
            <person name="Shu S."/>
            <person name="Leebens-Mack J."/>
            <person name="Grimwood J."/>
            <person name="Schmutz J."/>
            <person name="Soltis P."/>
            <person name="Soltis D."/>
            <person name="Chen Z.-H."/>
        </authorList>
    </citation>
    <scope>NUCLEOTIDE SEQUENCE</scope>
    <source>
        <strain evidence="3">Whitten #5841</strain>
        <tissue evidence="3">Leaf</tissue>
    </source>
</reference>
<keyword evidence="1" id="KW-0175">Coiled coil</keyword>
<dbReference type="Proteomes" id="UP000825935">
    <property type="component" value="Chromosome 13"/>
</dbReference>
<dbReference type="EMBL" id="CM035418">
    <property type="protein sequence ID" value="KAH7422005.1"/>
    <property type="molecule type" value="Genomic_DNA"/>
</dbReference>
<feature type="region of interest" description="Disordered" evidence="2">
    <location>
        <begin position="145"/>
        <end position="169"/>
    </location>
</feature>
<dbReference type="PANTHER" id="PTHR37076:SF3">
    <property type="entry name" value="STRESS RESPONSE PROTEIN NST1-LIKE"/>
    <property type="match status" value="1"/>
</dbReference>
<gene>
    <name evidence="3" type="ORF">KP509_13G085800</name>
</gene>
<evidence type="ECO:0000313" key="4">
    <source>
        <dbReference type="Proteomes" id="UP000825935"/>
    </source>
</evidence>
<keyword evidence="4" id="KW-1185">Reference proteome</keyword>
<proteinExistence type="predicted"/>
<dbReference type="OrthoDB" id="1725125at2759"/>
<dbReference type="PANTHER" id="PTHR37076">
    <property type="entry name" value="HISTONE-LYSINE N-METHYLTRANSFERASE, H3 LYSINE-79 SPECIFIC-LIKE-RELATED"/>
    <property type="match status" value="1"/>
</dbReference>
<feature type="coiled-coil region" evidence="1">
    <location>
        <begin position="279"/>
        <end position="317"/>
    </location>
</feature>
<dbReference type="OMA" id="MQTRILH"/>
<dbReference type="EMBL" id="CM035418">
    <property type="protein sequence ID" value="KAH7422006.1"/>
    <property type="molecule type" value="Genomic_DNA"/>
</dbReference>
<name>A0A8T2TJV1_CERRI</name>
<feature type="compositionally biased region" description="Polar residues" evidence="2">
    <location>
        <begin position="455"/>
        <end position="465"/>
    </location>
</feature>
<feature type="region of interest" description="Disordered" evidence="2">
    <location>
        <begin position="441"/>
        <end position="465"/>
    </location>
</feature>
<feature type="coiled-coil region" evidence="1">
    <location>
        <begin position="347"/>
        <end position="396"/>
    </location>
</feature>
<protein>
    <submittedName>
        <fullName evidence="3">Uncharacterized protein</fullName>
    </submittedName>
</protein>